<evidence type="ECO:0000256" key="17">
    <source>
        <dbReference type="ARBA" id="ARBA00093334"/>
    </source>
</evidence>
<dbReference type="Pfam" id="PF05587">
    <property type="entry name" value="Anth_Ig"/>
    <property type="match status" value="1"/>
</dbReference>
<dbReference type="InterPro" id="IPR008400">
    <property type="entry name" value="Anthrax_toxin_rcpt_extracel"/>
</dbReference>
<name>A0A8C8RA72_9SAUR</name>
<dbReference type="InterPro" id="IPR002035">
    <property type="entry name" value="VWF_A"/>
</dbReference>
<feature type="compositionally biased region" description="Basic residues" evidence="18">
    <location>
        <begin position="581"/>
        <end position="592"/>
    </location>
</feature>
<dbReference type="GO" id="GO:0031527">
    <property type="term" value="C:filopodium membrane"/>
    <property type="evidence" value="ECO:0007669"/>
    <property type="project" value="UniProtKB-SubCell"/>
</dbReference>
<proteinExistence type="inferred from homology"/>
<evidence type="ECO:0000256" key="4">
    <source>
        <dbReference type="ARBA" id="ARBA00022692"/>
    </source>
</evidence>
<evidence type="ECO:0000256" key="20">
    <source>
        <dbReference type="SAM" id="SignalP"/>
    </source>
</evidence>
<dbReference type="AlphaFoldDB" id="A0A8C8RA72"/>
<dbReference type="CDD" id="cd01474">
    <property type="entry name" value="vWA_ATR"/>
    <property type="match status" value="1"/>
</dbReference>
<feature type="domain" description="VWFA" evidence="21">
    <location>
        <begin position="44"/>
        <end position="215"/>
    </location>
</feature>
<keyword evidence="4 19" id="KW-0812">Transmembrane</keyword>
<evidence type="ECO:0000313" key="22">
    <source>
        <dbReference type="Ensembl" id="ENSPCEP00000002536.1"/>
    </source>
</evidence>
<evidence type="ECO:0000256" key="8">
    <source>
        <dbReference type="ARBA" id="ARBA00023136"/>
    </source>
</evidence>
<keyword evidence="9" id="KW-1015">Disulfide bond</keyword>
<dbReference type="Pfam" id="PF05586">
    <property type="entry name" value="Ant_C"/>
    <property type="match status" value="1"/>
</dbReference>
<keyword evidence="23" id="KW-1185">Reference proteome</keyword>
<dbReference type="PANTHER" id="PTHR16059:SF11">
    <property type="entry name" value="ANTHRAX TOXIN RECEPTOR 1"/>
    <property type="match status" value="1"/>
</dbReference>
<dbReference type="GO" id="GO:0004888">
    <property type="term" value="F:transmembrane signaling receptor activity"/>
    <property type="evidence" value="ECO:0007669"/>
    <property type="project" value="TreeGrafter"/>
</dbReference>
<feature type="transmembrane region" description="Helical" evidence="19">
    <location>
        <begin position="292"/>
        <end position="314"/>
    </location>
</feature>
<dbReference type="GO" id="GO:0046872">
    <property type="term" value="F:metal ion binding"/>
    <property type="evidence" value="ECO:0007669"/>
    <property type="project" value="UniProtKB-KW"/>
</dbReference>
<evidence type="ECO:0000256" key="12">
    <source>
        <dbReference type="ARBA" id="ARBA00023273"/>
    </source>
</evidence>
<dbReference type="PROSITE" id="PS50234">
    <property type="entry name" value="VWFA"/>
    <property type="match status" value="1"/>
</dbReference>
<dbReference type="PROSITE" id="PS51257">
    <property type="entry name" value="PROKAR_LIPOPROTEIN"/>
    <property type="match status" value="1"/>
</dbReference>
<feature type="signal peptide" evidence="20">
    <location>
        <begin position="1"/>
        <end position="27"/>
    </location>
</feature>
<feature type="compositionally biased region" description="Pro residues" evidence="18">
    <location>
        <begin position="485"/>
        <end position="498"/>
    </location>
</feature>
<evidence type="ECO:0000256" key="1">
    <source>
        <dbReference type="ARBA" id="ARBA00008095"/>
    </source>
</evidence>
<dbReference type="Pfam" id="PF00092">
    <property type="entry name" value="VWA"/>
    <property type="match status" value="1"/>
</dbReference>
<dbReference type="SMART" id="SM00327">
    <property type="entry name" value="VWA"/>
    <property type="match status" value="1"/>
</dbReference>
<evidence type="ECO:0000259" key="21">
    <source>
        <dbReference type="PROSITE" id="PS50234"/>
    </source>
</evidence>
<evidence type="ECO:0000256" key="7">
    <source>
        <dbReference type="ARBA" id="ARBA00022989"/>
    </source>
</evidence>
<dbReference type="SUPFAM" id="SSF53300">
    <property type="entry name" value="vWA-like"/>
    <property type="match status" value="1"/>
</dbReference>
<keyword evidence="3" id="KW-0597">Phosphoprotein</keyword>
<evidence type="ECO:0000256" key="18">
    <source>
        <dbReference type="SAM" id="MobiDB-lite"/>
    </source>
</evidence>
<keyword evidence="12" id="KW-0966">Cell projection</keyword>
<evidence type="ECO:0000256" key="15">
    <source>
        <dbReference type="ARBA" id="ARBA00061894"/>
    </source>
</evidence>
<organism evidence="22 23">
    <name type="scientific">Pelusios castaneus</name>
    <name type="common">West African mud turtle</name>
    <dbReference type="NCBI Taxonomy" id="367368"/>
    <lineage>
        <taxon>Eukaryota</taxon>
        <taxon>Metazoa</taxon>
        <taxon>Chordata</taxon>
        <taxon>Craniata</taxon>
        <taxon>Vertebrata</taxon>
        <taxon>Euteleostomi</taxon>
        <taxon>Archelosauria</taxon>
        <taxon>Testudinata</taxon>
        <taxon>Testudines</taxon>
        <taxon>Pleurodira</taxon>
        <taxon>Pelomedusidae</taxon>
        <taxon>Pelusios</taxon>
    </lineage>
</organism>
<evidence type="ECO:0000256" key="3">
    <source>
        <dbReference type="ARBA" id="ARBA00022553"/>
    </source>
</evidence>
<evidence type="ECO:0000256" key="2">
    <source>
        <dbReference type="ARBA" id="ARBA00022475"/>
    </source>
</evidence>
<evidence type="ECO:0000256" key="10">
    <source>
        <dbReference type="ARBA" id="ARBA00023170"/>
    </source>
</evidence>
<comment type="subcellular location">
    <subcellularLocation>
        <location evidence="14">Cell projection</location>
        <location evidence="14">Filopodium membrane</location>
        <topology evidence="14">Single-pass type I membrane protein</topology>
    </subcellularLocation>
    <subcellularLocation>
        <location evidence="13">Cell projection</location>
        <location evidence="13">Lamellipodium membrane</location>
        <topology evidence="13">Single-pass type I membrane protein</topology>
    </subcellularLocation>
</comment>
<evidence type="ECO:0000256" key="5">
    <source>
        <dbReference type="ARBA" id="ARBA00022723"/>
    </source>
</evidence>
<comment type="similarity">
    <text evidence="1">Belongs to the ATR family.</text>
</comment>
<evidence type="ECO:0000313" key="23">
    <source>
        <dbReference type="Proteomes" id="UP000694393"/>
    </source>
</evidence>
<feature type="region of interest" description="Disordered" evidence="18">
    <location>
        <begin position="442"/>
        <end position="501"/>
    </location>
</feature>
<accession>A0A8C8RA72</accession>
<keyword evidence="6 20" id="KW-0732">Signal</keyword>
<feature type="chain" id="PRO_5034239119" description="Anthrax toxin receptor 1" evidence="20">
    <location>
        <begin position="28"/>
        <end position="605"/>
    </location>
</feature>
<dbReference type="InterPro" id="IPR036465">
    <property type="entry name" value="vWFA_dom_sf"/>
</dbReference>
<dbReference type="FunFam" id="3.40.50.410:FF:000017">
    <property type="entry name" value="Anthrax toxin receptor 1"/>
    <property type="match status" value="1"/>
</dbReference>
<evidence type="ECO:0000256" key="9">
    <source>
        <dbReference type="ARBA" id="ARBA00023157"/>
    </source>
</evidence>
<feature type="compositionally biased region" description="Basic and acidic residues" evidence="18">
    <location>
        <begin position="373"/>
        <end position="393"/>
    </location>
</feature>
<comment type="subunit">
    <text evidence="15">Interacts with gelatin and type 1 collagen. Interacts with the actin cytoskeleton.</text>
</comment>
<keyword evidence="11" id="KW-0325">Glycoprotein</keyword>
<dbReference type="Gene3D" id="3.40.50.410">
    <property type="entry name" value="von Willebrand factor, type A domain"/>
    <property type="match status" value="1"/>
</dbReference>
<evidence type="ECO:0000256" key="6">
    <source>
        <dbReference type="ARBA" id="ARBA00022729"/>
    </source>
</evidence>
<comment type="function">
    <text evidence="17">Plays a role in cell attachment and migration. Interacts with extracellular matrix proteins and with the actin cytoskeleton and thereby plays an important role in normal extracellular matrix (ECM) homeostasis. Mediates adhesion of cells to type 1 collagen and gelatin, reorganization of the actin cytoskeleton and promotes cell spreading. Plays a role in the angiogenic response of cultured umbilical vein endothelial cells. May also act as a receptor for PLAU. Upon ligand binding, stimulates the phosphorylation of EGFR and ERK1/2.</text>
</comment>
<dbReference type="GO" id="GO:0031258">
    <property type="term" value="C:lamellipodium membrane"/>
    <property type="evidence" value="ECO:0007669"/>
    <property type="project" value="UniProtKB-SubCell"/>
</dbReference>
<protein>
    <recommendedName>
        <fullName evidence="16">Anthrax toxin receptor 1</fullName>
    </recommendedName>
</protein>
<dbReference type="PANTHER" id="PTHR16059">
    <property type="entry name" value="ANTHRAX TOXIN RECEPTOR"/>
    <property type="match status" value="1"/>
</dbReference>
<feature type="region of interest" description="Disordered" evidence="18">
    <location>
        <begin position="539"/>
        <end position="605"/>
    </location>
</feature>
<evidence type="ECO:0000256" key="14">
    <source>
        <dbReference type="ARBA" id="ARBA00060395"/>
    </source>
</evidence>
<keyword evidence="7 19" id="KW-1133">Transmembrane helix</keyword>
<sequence length="605" mass="67270">MAIAKQRALRLGFKFLFFATFLLACDGQGGNKENGGPACYGGFDLYFILDKSGSVLHHWNEIYFFVEHLAHKFISPQLRMSFIVFSTRGSTLMRLTEDRDHIRQGLEELQKVLPGGDTYMHEGFERASEQIYYENVQGYRTASVIIALTDGELHEDLFFYAEREANRSRDLGATVYCVGVKDFNETQLARIADSKDHVFPVNDGFEALQGIIDSVSINSESFQVVVRGNGFRHARNVDRVLCSFRVNETVTINEKPFVVEDTYLLCPAPVLREVVPAAAHILFAFPLQSDGTILAIALLILFLLLMLALLWWFWPLCCTVVSHTSTPICLHCNIEEDDDGLPKKKWPTVDASYYGGRGVGGIKRMEVRWGEKGSTEEGAKLEKAKNARVKMPEQEYEFPEPRNLGNSMRRSSSPRRWYTPIKGKLDALWVLLRKGYDRVSVMRPQPGDQSRTEPHHTMGNPILDFSPPPRPCGSPPSGPLASYPSPWPTPAPPPPAPAPGLTARPLTHHLHLWFPCPPTRPLPHCPPPQLSCQHSCITGSPTTSPSSVLARPPTLRASPTPSLPPAPPNSSVAPALAGWPRRFKRASQHRPARMLGPGALAHPAP</sequence>
<keyword evidence="8 19" id="KW-0472">Membrane</keyword>
<dbReference type="InterPro" id="IPR008399">
    <property type="entry name" value="Anthrax_toxin_rcpt_C"/>
</dbReference>
<evidence type="ECO:0000256" key="11">
    <source>
        <dbReference type="ARBA" id="ARBA00023180"/>
    </source>
</evidence>
<feature type="compositionally biased region" description="Pro residues" evidence="18">
    <location>
        <begin position="466"/>
        <end position="478"/>
    </location>
</feature>
<dbReference type="Proteomes" id="UP000694393">
    <property type="component" value="Unplaced"/>
</dbReference>
<evidence type="ECO:0000256" key="16">
    <source>
        <dbReference type="ARBA" id="ARBA00068139"/>
    </source>
</evidence>
<reference evidence="22" key="1">
    <citation type="submission" date="2025-08" db="UniProtKB">
        <authorList>
            <consortium name="Ensembl"/>
        </authorList>
    </citation>
    <scope>IDENTIFICATION</scope>
</reference>
<feature type="region of interest" description="Disordered" evidence="18">
    <location>
        <begin position="373"/>
        <end position="413"/>
    </location>
</feature>
<dbReference type="Ensembl" id="ENSPCET00000002620.1">
    <property type="protein sequence ID" value="ENSPCEP00000002536.1"/>
    <property type="gene ID" value="ENSPCEG00000001968.1"/>
</dbReference>
<evidence type="ECO:0000256" key="13">
    <source>
        <dbReference type="ARBA" id="ARBA00060389"/>
    </source>
</evidence>
<evidence type="ECO:0000256" key="19">
    <source>
        <dbReference type="SAM" id="Phobius"/>
    </source>
</evidence>
<reference evidence="22" key="2">
    <citation type="submission" date="2025-09" db="UniProtKB">
        <authorList>
            <consortium name="Ensembl"/>
        </authorList>
    </citation>
    <scope>IDENTIFICATION</scope>
</reference>
<feature type="compositionally biased region" description="Low complexity" evidence="18">
    <location>
        <begin position="550"/>
        <end position="560"/>
    </location>
</feature>
<keyword evidence="10" id="KW-0675">Receptor</keyword>
<keyword evidence="2" id="KW-1003">Cell membrane</keyword>
<dbReference type="GO" id="GO:0009986">
    <property type="term" value="C:cell surface"/>
    <property type="evidence" value="ECO:0007669"/>
    <property type="project" value="TreeGrafter"/>
</dbReference>
<keyword evidence="5" id="KW-0479">Metal-binding</keyword>